<dbReference type="VEuPathDB" id="AmoebaDB:EHI7A_008660"/>
<name>A0A5K1TY09_ENTHI</name>
<accession>A0A5K1TY09</accession>
<keyword evidence="1" id="KW-0677">Repeat</keyword>
<dbReference type="VEuPathDB" id="AmoebaDB:KM1_016990"/>
<dbReference type="InterPro" id="IPR036770">
    <property type="entry name" value="Ankyrin_rpt-contain_sf"/>
</dbReference>
<dbReference type="PANTHER" id="PTHR24198">
    <property type="entry name" value="ANKYRIN REPEAT AND PROTEIN KINASE DOMAIN-CONTAINING PROTEIN"/>
    <property type="match status" value="1"/>
</dbReference>
<dbReference type="VEuPathDB" id="AmoebaDB:EHI8A_025440"/>
<dbReference type="Pfam" id="PF12796">
    <property type="entry name" value="Ank_2"/>
    <property type="match status" value="1"/>
</dbReference>
<dbReference type="OMA" id="WAVAYNR"/>
<keyword evidence="2 3" id="KW-0040">ANK repeat</keyword>
<comment type="caution">
    <text evidence="4">The sequence shown here is derived from an EMBL/GenBank/DDBJ whole genome shotgun (WGS) entry which is preliminary data.</text>
</comment>
<feature type="repeat" description="ANK" evidence="3">
    <location>
        <begin position="188"/>
        <end position="220"/>
    </location>
</feature>
<protein>
    <submittedName>
        <fullName evidence="4">Ankyrin repeat protein putative</fullName>
    </submittedName>
</protein>
<dbReference type="VEuPathDB" id="AmoebaDB:EHI5A_015710"/>
<dbReference type="Proteomes" id="UP000078387">
    <property type="component" value="Unassembled WGS sequence"/>
</dbReference>
<dbReference type="SUPFAM" id="SSF48403">
    <property type="entry name" value="Ankyrin repeat"/>
    <property type="match status" value="1"/>
</dbReference>
<evidence type="ECO:0000256" key="1">
    <source>
        <dbReference type="ARBA" id="ARBA00022737"/>
    </source>
</evidence>
<dbReference type="EMBL" id="BDEQ01000001">
    <property type="protein sequence ID" value="GAT94497.1"/>
    <property type="molecule type" value="Genomic_DNA"/>
</dbReference>
<evidence type="ECO:0000256" key="2">
    <source>
        <dbReference type="ARBA" id="ARBA00023043"/>
    </source>
</evidence>
<proteinExistence type="predicted"/>
<dbReference type="PROSITE" id="PS50297">
    <property type="entry name" value="ANK_REP_REGION"/>
    <property type="match status" value="2"/>
</dbReference>
<dbReference type="InterPro" id="IPR002110">
    <property type="entry name" value="Ankyrin_rpt"/>
</dbReference>
<dbReference type="PROSITE" id="PS50088">
    <property type="entry name" value="ANK_REPEAT"/>
    <property type="match status" value="2"/>
</dbReference>
<evidence type="ECO:0000313" key="4">
    <source>
        <dbReference type="EMBL" id="GAT94497.1"/>
    </source>
</evidence>
<gene>
    <name evidence="4" type="ORF">CL6EHI_134800</name>
</gene>
<dbReference type="Gene3D" id="1.25.40.20">
    <property type="entry name" value="Ankyrin repeat-containing domain"/>
    <property type="match status" value="1"/>
</dbReference>
<dbReference type="SMART" id="SM00248">
    <property type="entry name" value="ANK"/>
    <property type="match status" value="4"/>
</dbReference>
<evidence type="ECO:0000256" key="3">
    <source>
        <dbReference type="PROSITE-ProRule" id="PRU00023"/>
    </source>
</evidence>
<dbReference type="PANTHER" id="PTHR24198:SF165">
    <property type="entry name" value="ANKYRIN REPEAT-CONTAINING PROTEIN-RELATED"/>
    <property type="match status" value="1"/>
</dbReference>
<feature type="repeat" description="ANK" evidence="3">
    <location>
        <begin position="155"/>
        <end position="187"/>
    </location>
</feature>
<organism evidence="4 5">
    <name type="scientific">Entamoeba histolytica</name>
    <dbReference type="NCBI Taxonomy" id="5759"/>
    <lineage>
        <taxon>Eukaryota</taxon>
        <taxon>Amoebozoa</taxon>
        <taxon>Evosea</taxon>
        <taxon>Archamoebae</taxon>
        <taxon>Mastigamoebida</taxon>
        <taxon>Entamoebidae</taxon>
        <taxon>Entamoeba</taxon>
    </lineage>
</organism>
<dbReference type="AlphaFoldDB" id="A0A5K1TY09"/>
<sequence length="248" mass="28286">MILRFDDEALPDNHINLFHFIRDGKIEEIKKMIDTDPITCKAYVDDDQRTLLHCACELQNYSLVEKVLQICDNKNPVDEMLFTPLLVSVAGASMNNELDESYKIIQYLIEHGADITLSNKRKANVYHFACSRGRKDLVELFLSKWKEGASSRDKYGNTPLHRAVASGNIECTKLIAKKTHTIIAQNSMKKTPLHIACEEQNIPMIKTVIDLGGDADIVDEDGKFPFEFINDRTAFKEVCEYYKASKKH</sequence>
<dbReference type="VEuPathDB" id="AmoebaDB:EHI_134800"/>
<evidence type="ECO:0000313" key="5">
    <source>
        <dbReference type="Proteomes" id="UP000078387"/>
    </source>
</evidence>
<reference evidence="4 5" key="1">
    <citation type="submission" date="2016-05" db="EMBL/GenBank/DDBJ databases">
        <title>First whole genome sequencing of Entamoeba histolytica HM1:IMSS-clone-6.</title>
        <authorList>
            <person name="Mukherjee Avik.K."/>
            <person name="Izumyama S."/>
            <person name="Nakada-Tsukui K."/>
            <person name="Nozaki T."/>
        </authorList>
    </citation>
    <scope>NUCLEOTIDE SEQUENCE [LARGE SCALE GENOMIC DNA]</scope>
    <source>
        <strain evidence="4 5">HM1:IMSS clone 6</strain>
    </source>
</reference>